<reference evidence="3 4" key="1">
    <citation type="submission" date="2020-07" db="EMBL/GenBank/DDBJ databases">
        <title>Sequencing the genomes of 1000 actinobacteria strains.</title>
        <authorList>
            <person name="Klenk H.-P."/>
        </authorList>
    </citation>
    <scope>NUCLEOTIDE SEQUENCE [LARGE SCALE GENOMIC DNA]</scope>
    <source>
        <strain evidence="3 4">DSM 22083</strain>
    </source>
</reference>
<evidence type="ECO:0000313" key="3">
    <source>
        <dbReference type="EMBL" id="NYE74063.1"/>
    </source>
</evidence>
<accession>A0A7Y9ICG6</accession>
<sequence>MGKGSNLRTLGDFNQAVVLDAIRRSPHGRSRVELGELTGLTQQTMSNIARKLLQAELVLETGKVAQARGKPRTLLEVNPDGHYAIGVHVDPANLNFVLVDLAGHVRADRRLPTPSNHTPAGIVNLIKVTCDALITEAGIDQGRLLGLGVAAPGPIDIESGVLLDPPQLPSWHNVGLRSELREATGLHVLLDKDATAAATGELWASSERRRDFLFFYLGSGVAAGVVIGGEVIRGVSNNVGEVGEIIVDAEAEDLDYGRRGSLNTSCAPQGLVRQAVRHGLLDPPATETDYADLQQRFTRLCRLADEGNAEATAMLEASARRLGAGIALMINMLDLDLAVIGGPIWSLVRDRFLEVVPEGMKGWLVRPDAGVRVEGSIVGDRVAAHGAAALVLDHFLSAHPSVLLME</sequence>
<feature type="domain" description="HTH marR-type" evidence="2">
    <location>
        <begin position="14"/>
        <end position="58"/>
    </location>
</feature>
<dbReference type="InterPro" id="IPR000835">
    <property type="entry name" value="HTH_MarR-typ"/>
</dbReference>
<dbReference type="InterPro" id="IPR036388">
    <property type="entry name" value="WH-like_DNA-bd_sf"/>
</dbReference>
<dbReference type="RefSeq" id="WP_179756095.1">
    <property type="nucleotide sequence ID" value="NZ_JACCBU010000001.1"/>
</dbReference>
<dbReference type="Pfam" id="PF00480">
    <property type="entry name" value="ROK"/>
    <property type="match status" value="1"/>
</dbReference>
<dbReference type="AlphaFoldDB" id="A0A7Y9ICG6"/>
<keyword evidence="3" id="KW-0808">Transferase</keyword>
<dbReference type="InterPro" id="IPR000600">
    <property type="entry name" value="ROK"/>
</dbReference>
<dbReference type="Proteomes" id="UP000569914">
    <property type="component" value="Unassembled WGS sequence"/>
</dbReference>
<comment type="caution">
    <text evidence="3">The sequence shown here is derived from an EMBL/GenBank/DDBJ whole genome shotgun (WGS) entry which is preliminary data.</text>
</comment>
<dbReference type="Pfam" id="PF12802">
    <property type="entry name" value="MarR_2"/>
    <property type="match status" value="1"/>
</dbReference>
<dbReference type="SUPFAM" id="SSF46785">
    <property type="entry name" value="Winged helix' DNA-binding domain"/>
    <property type="match status" value="1"/>
</dbReference>
<keyword evidence="3" id="KW-0418">Kinase</keyword>
<evidence type="ECO:0000259" key="2">
    <source>
        <dbReference type="Pfam" id="PF12802"/>
    </source>
</evidence>
<evidence type="ECO:0000313" key="4">
    <source>
        <dbReference type="Proteomes" id="UP000569914"/>
    </source>
</evidence>
<dbReference type="Gene3D" id="1.10.10.10">
    <property type="entry name" value="Winged helix-like DNA-binding domain superfamily/Winged helix DNA-binding domain"/>
    <property type="match status" value="1"/>
</dbReference>
<proteinExistence type="inferred from homology"/>
<evidence type="ECO:0000256" key="1">
    <source>
        <dbReference type="ARBA" id="ARBA00006479"/>
    </source>
</evidence>
<dbReference type="InterPro" id="IPR043129">
    <property type="entry name" value="ATPase_NBD"/>
</dbReference>
<gene>
    <name evidence="3" type="ORF">BKA15_005392</name>
</gene>
<dbReference type="PANTHER" id="PTHR18964">
    <property type="entry name" value="ROK (REPRESSOR, ORF, KINASE) FAMILY"/>
    <property type="match status" value="1"/>
</dbReference>
<protein>
    <submittedName>
        <fullName evidence="3">Putative NBD/HSP70 family sugar kinase</fullName>
    </submittedName>
</protein>
<dbReference type="GO" id="GO:0016301">
    <property type="term" value="F:kinase activity"/>
    <property type="evidence" value="ECO:0007669"/>
    <property type="project" value="UniProtKB-KW"/>
</dbReference>
<dbReference type="Gene3D" id="3.30.420.40">
    <property type="match status" value="2"/>
</dbReference>
<dbReference type="PANTHER" id="PTHR18964:SF149">
    <property type="entry name" value="BIFUNCTIONAL UDP-N-ACETYLGLUCOSAMINE 2-EPIMERASE_N-ACETYLMANNOSAMINE KINASE"/>
    <property type="match status" value="1"/>
</dbReference>
<comment type="similarity">
    <text evidence="1">Belongs to the ROK (NagC/XylR) family.</text>
</comment>
<dbReference type="GO" id="GO:0003700">
    <property type="term" value="F:DNA-binding transcription factor activity"/>
    <property type="evidence" value="ECO:0007669"/>
    <property type="project" value="InterPro"/>
</dbReference>
<keyword evidence="4" id="KW-1185">Reference proteome</keyword>
<dbReference type="EMBL" id="JACCBU010000001">
    <property type="protein sequence ID" value="NYE74063.1"/>
    <property type="molecule type" value="Genomic_DNA"/>
</dbReference>
<organism evidence="3 4">
    <name type="scientific">Microlunatus parietis</name>
    <dbReference type="NCBI Taxonomy" id="682979"/>
    <lineage>
        <taxon>Bacteria</taxon>
        <taxon>Bacillati</taxon>
        <taxon>Actinomycetota</taxon>
        <taxon>Actinomycetes</taxon>
        <taxon>Propionibacteriales</taxon>
        <taxon>Propionibacteriaceae</taxon>
        <taxon>Microlunatus</taxon>
    </lineage>
</organism>
<dbReference type="InterPro" id="IPR036390">
    <property type="entry name" value="WH_DNA-bd_sf"/>
</dbReference>
<dbReference type="SUPFAM" id="SSF53067">
    <property type="entry name" value="Actin-like ATPase domain"/>
    <property type="match status" value="1"/>
</dbReference>
<name>A0A7Y9ICG6_9ACTN</name>